<protein>
    <submittedName>
        <fullName evidence="2">Amidase</fullName>
        <ecNumber evidence="2">3.5.1.4</ecNumber>
    </submittedName>
</protein>
<dbReference type="AlphaFoldDB" id="A0A7V8NSB7"/>
<evidence type="ECO:0000313" key="2">
    <source>
        <dbReference type="EMBL" id="MBA0086634.1"/>
    </source>
</evidence>
<organism evidence="2 3">
    <name type="scientific">Candidatus Acidiferrum panamense</name>
    <dbReference type="NCBI Taxonomy" id="2741543"/>
    <lineage>
        <taxon>Bacteria</taxon>
        <taxon>Pseudomonadati</taxon>
        <taxon>Acidobacteriota</taxon>
        <taxon>Terriglobia</taxon>
        <taxon>Candidatus Acidiferrales</taxon>
        <taxon>Candidatus Acidiferrum</taxon>
    </lineage>
</organism>
<feature type="domain" description="Amidase" evidence="1">
    <location>
        <begin position="14"/>
        <end position="293"/>
    </location>
</feature>
<dbReference type="Gene3D" id="3.90.1300.10">
    <property type="entry name" value="Amidase signature (AS) domain"/>
    <property type="match status" value="1"/>
</dbReference>
<evidence type="ECO:0000259" key="1">
    <source>
        <dbReference type="Pfam" id="PF01425"/>
    </source>
</evidence>
<dbReference type="EC" id="3.5.1.4" evidence="2"/>
<dbReference type="Proteomes" id="UP000567293">
    <property type="component" value="Unassembled WGS sequence"/>
</dbReference>
<dbReference type="EMBL" id="JACDQQ010001606">
    <property type="protein sequence ID" value="MBA0086634.1"/>
    <property type="molecule type" value="Genomic_DNA"/>
</dbReference>
<dbReference type="GO" id="GO:0004040">
    <property type="term" value="F:amidase activity"/>
    <property type="evidence" value="ECO:0007669"/>
    <property type="project" value="UniProtKB-EC"/>
</dbReference>
<dbReference type="InterPro" id="IPR052739">
    <property type="entry name" value="FAAH2"/>
</dbReference>
<comment type="caution">
    <text evidence="2">The sequence shown here is derived from an EMBL/GenBank/DDBJ whole genome shotgun (WGS) entry which is preliminary data.</text>
</comment>
<dbReference type="InterPro" id="IPR023631">
    <property type="entry name" value="Amidase_dom"/>
</dbReference>
<dbReference type="PANTHER" id="PTHR43372:SF4">
    <property type="entry name" value="FATTY-ACID AMIDE HYDROLASE 2"/>
    <property type="match status" value="1"/>
</dbReference>
<keyword evidence="3" id="KW-1185">Reference proteome</keyword>
<dbReference type="Pfam" id="PF01425">
    <property type="entry name" value="Amidase"/>
    <property type="match status" value="1"/>
</dbReference>
<feature type="non-terminal residue" evidence="2">
    <location>
        <position position="1"/>
    </location>
</feature>
<reference evidence="2" key="1">
    <citation type="submission" date="2020-06" db="EMBL/GenBank/DDBJ databases">
        <title>Legume-microbial interactions unlock mineral nutrients during tropical forest succession.</title>
        <authorList>
            <person name="Epihov D.Z."/>
        </authorList>
    </citation>
    <scope>NUCLEOTIDE SEQUENCE [LARGE SCALE GENOMIC DNA]</scope>
    <source>
        <strain evidence="2">Pan2503</strain>
    </source>
</reference>
<dbReference type="GO" id="GO:0012505">
    <property type="term" value="C:endomembrane system"/>
    <property type="evidence" value="ECO:0007669"/>
    <property type="project" value="TreeGrafter"/>
</dbReference>
<dbReference type="SUPFAM" id="SSF75304">
    <property type="entry name" value="Amidase signature (AS) enzymes"/>
    <property type="match status" value="1"/>
</dbReference>
<keyword evidence="2" id="KW-0378">Hydrolase</keyword>
<name>A0A7V8NSB7_9BACT</name>
<dbReference type="PANTHER" id="PTHR43372">
    <property type="entry name" value="FATTY-ACID AMIDE HYDROLASE"/>
    <property type="match status" value="1"/>
</dbReference>
<accession>A0A7V8NSB7</accession>
<gene>
    <name evidence="2" type="ORF">HRJ53_16760</name>
</gene>
<proteinExistence type="predicted"/>
<evidence type="ECO:0000313" key="3">
    <source>
        <dbReference type="Proteomes" id="UP000567293"/>
    </source>
</evidence>
<dbReference type="InterPro" id="IPR036928">
    <property type="entry name" value="AS_sf"/>
</dbReference>
<sequence length="316" mass="34807">IRTSSELKWKAVGRIPAHFCGVYGHKPTLELASTDGFQPGPWDGAPGFPMDLGVVGPLARDASDLALALGAIGGPNGQAAKAWSWRIPPSHRKRLKDFRIGYVLDDAIAPVASDVGLLYENVVAELRRAGANMTCGWPEGIEPRRQLETYLYLLFAFFSFDVSKEQLGKQRARLEQDPSDISAAAVVEPHGRWLRETRRRLGFRALWQKYFEQYDVFLLPAGFSAAFPHDHSEPLEHRVIETPEGKRPYLGMPLWTCFATLAGLPATVAPIGRTKAGLPVGIQIVAPMWEDGTSIEFASLLADAVGGFIEPDLFRE</sequence>